<evidence type="ECO:0000256" key="6">
    <source>
        <dbReference type="ARBA" id="ARBA00023065"/>
    </source>
</evidence>
<dbReference type="FunFam" id="2.60.120.10:FF:000024">
    <property type="entry name" value="Cyclic nucleotide-gated ion channel 1"/>
    <property type="match status" value="1"/>
</dbReference>
<feature type="domain" description="Cyclic nucleotide-binding" evidence="11">
    <location>
        <begin position="449"/>
        <end position="532"/>
    </location>
</feature>
<keyword evidence="3" id="KW-0813">Transport</keyword>
<reference evidence="12" key="1">
    <citation type="submission" date="2023-02" db="EMBL/GenBank/DDBJ databases">
        <title>Genome of toxic invasive species Heracleum sosnowskyi carries increased number of genes despite the absence of recent whole-genome duplications.</title>
        <authorList>
            <person name="Schelkunov M."/>
            <person name="Shtratnikova V."/>
            <person name="Makarenko M."/>
            <person name="Klepikova A."/>
            <person name="Omelchenko D."/>
            <person name="Novikova G."/>
            <person name="Obukhova E."/>
            <person name="Bogdanov V."/>
            <person name="Penin A."/>
            <person name="Logacheva M."/>
        </authorList>
    </citation>
    <scope>NUCLEOTIDE SEQUENCE</scope>
    <source>
        <strain evidence="12">Hsosn_3</strain>
        <tissue evidence="12">Leaf</tissue>
    </source>
</reference>
<dbReference type="GO" id="GO:0016020">
    <property type="term" value="C:membrane"/>
    <property type="evidence" value="ECO:0007669"/>
    <property type="project" value="InterPro"/>
</dbReference>
<evidence type="ECO:0000256" key="9">
    <source>
        <dbReference type="ARBA" id="ARBA00023303"/>
    </source>
</evidence>
<dbReference type="InterPro" id="IPR000595">
    <property type="entry name" value="cNMP-bd_dom"/>
</dbReference>
<dbReference type="CDD" id="cd00038">
    <property type="entry name" value="CAP_ED"/>
    <property type="match status" value="1"/>
</dbReference>
<keyword evidence="4 10" id="KW-0812">Transmembrane</keyword>
<dbReference type="SMART" id="SM00100">
    <property type="entry name" value="cNMP"/>
    <property type="match status" value="1"/>
</dbReference>
<evidence type="ECO:0000313" key="13">
    <source>
        <dbReference type="Proteomes" id="UP001237642"/>
    </source>
</evidence>
<feature type="transmembrane region" description="Helical" evidence="10">
    <location>
        <begin position="341"/>
        <end position="363"/>
    </location>
</feature>
<dbReference type="PANTHER" id="PTHR45651">
    <property type="entry name" value="CYCLIC NUCLEOTIDE-GATED ION CHANNEL 15-RELATED-RELATED"/>
    <property type="match status" value="1"/>
</dbReference>
<evidence type="ECO:0000256" key="7">
    <source>
        <dbReference type="ARBA" id="ARBA00023136"/>
    </source>
</evidence>
<evidence type="ECO:0000256" key="2">
    <source>
        <dbReference type="ARBA" id="ARBA00010486"/>
    </source>
</evidence>
<gene>
    <name evidence="12" type="ORF">POM88_044004</name>
</gene>
<dbReference type="InterPro" id="IPR018490">
    <property type="entry name" value="cNMP-bd_dom_sf"/>
</dbReference>
<organism evidence="12 13">
    <name type="scientific">Heracleum sosnowskyi</name>
    <dbReference type="NCBI Taxonomy" id="360622"/>
    <lineage>
        <taxon>Eukaryota</taxon>
        <taxon>Viridiplantae</taxon>
        <taxon>Streptophyta</taxon>
        <taxon>Embryophyta</taxon>
        <taxon>Tracheophyta</taxon>
        <taxon>Spermatophyta</taxon>
        <taxon>Magnoliopsida</taxon>
        <taxon>eudicotyledons</taxon>
        <taxon>Gunneridae</taxon>
        <taxon>Pentapetalae</taxon>
        <taxon>asterids</taxon>
        <taxon>campanulids</taxon>
        <taxon>Apiales</taxon>
        <taxon>Apiaceae</taxon>
        <taxon>Apioideae</taxon>
        <taxon>apioid superclade</taxon>
        <taxon>Tordylieae</taxon>
        <taxon>Tordyliinae</taxon>
        <taxon>Heracleum</taxon>
    </lineage>
</organism>
<feature type="transmembrane region" description="Helical" evidence="10">
    <location>
        <begin position="177"/>
        <end position="196"/>
    </location>
</feature>
<keyword evidence="8" id="KW-1071">Ligand-gated ion channel</keyword>
<comment type="caution">
    <text evidence="12">The sequence shown here is derived from an EMBL/GenBank/DDBJ whole genome shotgun (WGS) entry which is preliminary data.</text>
</comment>
<dbReference type="Pfam" id="PF00520">
    <property type="entry name" value="Ion_trans"/>
    <property type="match status" value="1"/>
</dbReference>
<dbReference type="GO" id="GO:0005216">
    <property type="term" value="F:monoatomic ion channel activity"/>
    <property type="evidence" value="ECO:0007669"/>
    <property type="project" value="InterPro"/>
</dbReference>
<keyword evidence="6" id="KW-0406">Ion transport</keyword>
<dbReference type="Gene3D" id="2.60.120.10">
    <property type="entry name" value="Jelly Rolls"/>
    <property type="match status" value="1"/>
</dbReference>
<accession>A0AAD8H4K0</accession>
<comment type="subcellular location">
    <subcellularLocation>
        <location evidence="1">Endomembrane system</location>
        <topology evidence="1">Multi-pass membrane protein</topology>
    </subcellularLocation>
</comment>
<feature type="transmembrane region" description="Helical" evidence="10">
    <location>
        <begin position="216"/>
        <end position="236"/>
    </location>
</feature>
<protein>
    <submittedName>
        <fullName evidence="12">Cyclic nucleotide-binding domain-containing protein</fullName>
    </submittedName>
</protein>
<keyword evidence="5 10" id="KW-1133">Transmembrane helix</keyword>
<dbReference type="PANTHER" id="PTHR45651:SF39">
    <property type="entry name" value="CYCLIC NUCLEOTIDE-GATED ION CHANNEL 18"/>
    <property type="match status" value="1"/>
</dbReference>
<evidence type="ECO:0000256" key="3">
    <source>
        <dbReference type="ARBA" id="ARBA00022448"/>
    </source>
</evidence>
<sequence>MNRLFSTPASQLRQLRRQASDPLKRHTEPALARAAPWLYQILDPSSPIIAKWNRFFLLTCLISLFIDPLYFFLPYIGGPACMSTDVPAAITITYFRTMADLFFVLHIVMKFRMAFVAPSSRVFGRGELVMDSHQIAVRYLKSDFIIDLAASLPLPQILNWYVVPAMKNNSADHAHNTLVLILLIQYVPRLFVMFPLNQRIIKTTGVVANTAWAGAAYNLVLYMLASHVLGAAWYLMSIGRQHSCWRDECYAELHRVPPCNFTFLDCHSLGQIQRAYWLNFTKVLDNCDATNQESTFKFGMFSDAFTSQVATSPMYQKYLYSLWWGLRNLSSYGQNLQTSTYIGETLFCILLSVAGLVLFAQLIGNMQQYLQSMSVRLEEWRVKKRDTEEWMRHRQLPPVLQDRVRRFVQYRWVATRGVNEESILKSLPLDLRRDIQRHLCLKLVQRVPFFSQMDVQLLDAICERLVSSLSTQDSCIFQEGDPVNEMLFIIRGQLESSTTNGGRSGFFNSITLKPGDFCGEELLTWALLPNSSANLPSSTRTVQTLTEVEAFALRAEDLKFVSNQFRHLHSKKLQHAFRYYSSQWRTWGSCYMQAAWRRYKRRKLSKELALQETHFYVTDKDGNHISDELSGAVVYDTGNGKLSLMDTTSGSQNLAATVMASRFAVNTKRGAGHNVPMAVPVVDTSSSSLKMPKLFKPDEPDFSLDGEDV</sequence>
<dbReference type="Gene3D" id="1.10.287.70">
    <property type="match status" value="1"/>
</dbReference>
<keyword evidence="13" id="KW-1185">Reference proteome</keyword>
<dbReference type="FunFam" id="1.10.287.630:FF:000003">
    <property type="entry name" value="Cyclic nucleotide-gated ion channel 1"/>
    <property type="match status" value="1"/>
</dbReference>
<dbReference type="Pfam" id="PF00027">
    <property type="entry name" value="cNMP_binding"/>
    <property type="match status" value="1"/>
</dbReference>
<dbReference type="SUPFAM" id="SSF81324">
    <property type="entry name" value="Voltage-gated potassium channels"/>
    <property type="match status" value="1"/>
</dbReference>
<dbReference type="EMBL" id="JAUIZM010000010">
    <property type="protein sequence ID" value="KAK1359530.1"/>
    <property type="molecule type" value="Genomic_DNA"/>
</dbReference>
<comment type="similarity">
    <text evidence="2">Belongs to the cyclic nucleotide-gated cation channel (TC 1.A.1.5) family.</text>
</comment>
<evidence type="ECO:0000259" key="11">
    <source>
        <dbReference type="PROSITE" id="PS50042"/>
    </source>
</evidence>
<evidence type="ECO:0000256" key="8">
    <source>
        <dbReference type="ARBA" id="ARBA00023286"/>
    </source>
</evidence>
<evidence type="ECO:0000256" key="10">
    <source>
        <dbReference type="SAM" id="Phobius"/>
    </source>
</evidence>
<name>A0AAD8H4K0_9APIA</name>
<keyword evidence="7 10" id="KW-0472">Membrane</keyword>
<dbReference type="PROSITE" id="PS50042">
    <property type="entry name" value="CNMP_BINDING_3"/>
    <property type="match status" value="1"/>
</dbReference>
<keyword evidence="9" id="KW-0407">Ion channel</keyword>
<evidence type="ECO:0000313" key="12">
    <source>
        <dbReference type="EMBL" id="KAK1359530.1"/>
    </source>
</evidence>
<dbReference type="InterPro" id="IPR005821">
    <property type="entry name" value="Ion_trans_dom"/>
</dbReference>
<dbReference type="SUPFAM" id="SSF51206">
    <property type="entry name" value="cAMP-binding domain-like"/>
    <property type="match status" value="1"/>
</dbReference>
<dbReference type="Proteomes" id="UP001237642">
    <property type="component" value="Unassembled WGS sequence"/>
</dbReference>
<dbReference type="GO" id="GO:0012505">
    <property type="term" value="C:endomembrane system"/>
    <property type="evidence" value="ECO:0007669"/>
    <property type="project" value="UniProtKB-SubCell"/>
</dbReference>
<dbReference type="AlphaFoldDB" id="A0AAD8H4K0"/>
<proteinExistence type="inferred from homology"/>
<dbReference type="InterPro" id="IPR014710">
    <property type="entry name" value="RmlC-like_jellyroll"/>
</dbReference>
<evidence type="ECO:0000256" key="4">
    <source>
        <dbReference type="ARBA" id="ARBA00022692"/>
    </source>
</evidence>
<feature type="transmembrane region" description="Helical" evidence="10">
    <location>
        <begin position="55"/>
        <end position="76"/>
    </location>
</feature>
<evidence type="ECO:0000256" key="1">
    <source>
        <dbReference type="ARBA" id="ARBA00004127"/>
    </source>
</evidence>
<reference evidence="12" key="2">
    <citation type="submission" date="2023-05" db="EMBL/GenBank/DDBJ databases">
        <authorList>
            <person name="Schelkunov M.I."/>
        </authorList>
    </citation>
    <scope>NUCLEOTIDE SEQUENCE</scope>
    <source>
        <strain evidence="12">Hsosn_3</strain>
        <tissue evidence="12">Leaf</tissue>
    </source>
</reference>
<feature type="transmembrane region" description="Helical" evidence="10">
    <location>
        <begin position="88"/>
        <end position="109"/>
    </location>
</feature>
<dbReference type="Gene3D" id="1.10.287.630">
    <property type="entry name" value="Helix hairpin bin"/>
    <property type="match status" value="1"/>
</dbReference>
<evidence type="ECO:0000256" key="5">
    <source>
        <dbReference type="ARBA" id="ARBA00022989"/>
    </source>
</evidence>